<evidence type="ECO:0000313" key="1">
    <source>
        <dbReference type="EMBL" id="KAJ7529992.1"/>
    </source>
</evidence>
<comment type="caution">
    <text evidence="1">The sequence shown here is derived from an EMBL/GenBank/DDBJ whole genome shotgun (WGS) entry which is preliminary data.</text>
</comment>
<proteinExistence type="predicted"/>
<organism evidence="1 2">
    <name type="scientific">Diphasiastrum complanatum</name>
    <name type="common">Issler's clubmoss</name>
    <name type="synonym">Lycopodium complanatum</name>
    <dbReference type="NCBI Taxonomy" id="34168"/>
    <lineage>
        <taxon>Eukaryota</taxon>
        <taxon>Viridiplantae</taxon>
        <taxon>Streptophyta</taxon>
        <taxon>Embryophyta</taxon>
        <taxon>Tracheophyta</taxon>
        <taxon>Lycopodiopsida</taxon>
        <taxon>Lycopodiales</taxon>
        <taxon>Lycopodiaceae</taxon>
        <taxon>Lycopodioideae</taxon>
        <taxon>Diphasiastrum</taxon>
    </lineage>
</organism>
<keyword evidence="2" id="KW-1185">Reference proteome</keyword>
<dbReference type="EMBL" id="CM055106">
    <property type="protein sequence ID" value="KAJ7529992.1"/>
    <property type="molecule type" value="Genomic_DNA"/>
</dbReference>
<accession>A0ACC2BJR6</accession>
<sequence length="1213" mass="136209">MIFVSLFNILRNFLAATPCVLVRDCSSFHDLQNLPPLIRLRFLRAFCSQLMMETRIKHTLAYEAIELQTTTGAEFVKGALRNLLQRKKCIMKHFFSSEPRRQEQLELESERENLQMEKALLIASAHYEVFSNSEDQCTAPLDLVKTHPEDTPENGIKTTQRKPSLVARLMGLEFLPDSTGTTKEDRTLQQRKQSEPQPLHKLLHHQQEQQCILRELLEDRLTKDVKIETLKEKLSSTGTITEDSDFQLRKQSEPQPLHKLLHNKQEQQFLLRELLVDTSTKDVTTAKVNQKFPSIIKEPLDQVRRTRSSTVICPNLGTLKKRFIHDCLYKVPKTITLVTTQLTRVSSQCLDNSKLCLTSMPCQSPCAENPVFQAMLSPSSKQMKCNYPIQSPKNKTCKRSSVPAEAAVKILKPSMLPLHRSRAQVLARKLFNKDSGSCADAVVTAFRSKNGELTSMESSPVYDVSSSQNLRKAQSFDPASGRNGVNKMKFSNKLGKSRREVKPKTNLNSSLQKLGSVAVKVKMSTNFEQEKDVLLSKVLGKLADYAEDISNNQATKRFGGKTSCSKRVQSRSTDKFRGFLRQASAIDGTFFSSPEICSVSKTKSLKKENPNDTNGITKQHRVNLRTVLAIREKKTATKVEDTHLQKSKIYPSDNSELVLPMRTASQSAGRSSLHDKMKSSSCTRLLCPLVNVSSQKTSEGCSVREENPSRSKSQHGEKTKISCSKWKCYSSKPKYSSLPLIKLRPGELHQQSKGSSSSLNALLPINKREHQSVRTGQIKQQILDMHKAKIHDDVEKLVVASTSSCDTSDFLAIHTNTLFSPETWDNKLDSKTSEADLIDFSYVGWKYNQDIIATSLLQTFIAQKVQTCPAGQSVCSKTFADKPNLPAADGEPCSRVLEPILDSQITTIGGFKEHYKPEGVQPLHPIETGEAFSAGKPESTLQNNANTFIMVETSESVTACKAAEEIGQPSPVSVLNLAFHDEIPSPDNSTSSFEPMNPLFENVRGSLHLTSTTLDASKCSTRWICSSGDNTKIRTFSYRNLADHVFDNSTLARNDKKEHVPELPALRSDYWRDANAQTQLVFNGDRYAGYEIPEFEAQQRINGLVSNSRILSEFLYENMLFGSVDQTLEFSQSCQKLQGPQLKFKKHKTNTKAPTNYGCKKSVSCKIDNFVRKDMSINFGGRWMNFRLEMVKIGLEIECALFGMLLLELLNDL</sequence>
<reference evidence="2" key="1">
    <citation type="journal article" date="2024" name="Proc. Natl. Acad. Sci. U.S.A.">
        <title>Extraordinary preservation of gene collinearity over three hundred million years revealed in homosporous lycophytes.</title>
        <authorList>
            <person name="Li C."/>
            <person name="Wickell D."/>
            <person name="Kuo L.Y."/>
            <person name="Chen X."/>
            <person name="Nie B."/>
            <person name="Liao X."/>
            <person name="Peng D."/>
            <person name="Ji J."/>
            <person name="Jenkins J."/>
            <person name="Williams M."/>
            <person name="Shu S."/>
            <person name="Plott C."/>
            <person name="Barry K."/>
            <person name="Rajasekar S."/>
            <person name="Grimwood J."/>
            <person name="Han X."/>
            <person name="Sun S."/>
            <person name="Hou Z."/>
            <person name="He W."/>
            <person name="Dai G."/>
            <person name="Sun C."/>
            <person name="Schmutz J."/>
            <person name="Leebens-Mack J.H."/>
            <person name="Li F.W."/>
            <person name="Wang L."/>
        </authorList>
    </citation>
    <scope>NUCLEOTIDE SEQUENCE [LARGE SCALE GENOMIC DNA]</scope>
    <source>
        <strain evidence="2">cv. PW_Plant_1</strain>
    </source>
</reference>
<dbReference type="Proteomes" id="UP001162992">
    <property type="component" value="Chromosome 15"/>
</dbReference>
<name>A0ACC2BJR6_DIPCM</name>
<gene>
    <name evidence="1" type="ORF">O6H91_15G073900</name>
</gene>
<evidence type="ECO:0000313" key="2">
    <source>
        <dbReference type="Proteomes" id="UP001162992"/>
    </source>
</evidence>
<protein>
    <submittedName>
        <fullName evidence="1">Uncharacterized protein</fullName>
    </submittedName>
</protein>